<keyword evidence="1" id="KW-0812">Transmembrane</keyword>
<dbReference type="AlphaFoldDB" id="A0A396J7Z9"/>
<sequence>MIRLCSRRPYTSTNSFSYNCTYIITWMFVRTLHFNNKTFSSTTVYFCCRRKTSKVGNIIVCHSHHVSIGMVFLFLHL</sequence>
<proteinExistence type="predicted"/>
<evidence type="ECO:0008006" key="3">
    <source>
        <dbReference type="Google" id="ProtNLM"/>
    </source>
</evidence>
<feature type="transmembrane region" description="Helical" evidence="1">
    <location>
        <begin position="16"/>
        <end position="34"/>
    </location>
</feature>
<evidence type="ECO:0000256" key="1">
    <source>
        <dbReference type="SAM" id="Phobius"/>
    </source>
</evidence>
<comment type="caution">
    <text evidence="2">The sequence shown here is derived from an EMBL/GenBank/DDBJ whole genome shotgun (WGS) entry which is preliminary data.</text>
</comment>
<protein>
    <recommendedName>
        <fullName evidence="3">Transmembrane protein</fullName>
    </recommendedName>
</protein>
<reference evidence="2" key="1">
    <citation type="journal article" date="2018" name="Nat. Plants">
        <title>Whole-genome landscape of Medicago truncatula symbiotic genes.</title>
        <authorList>
            <person name="Pecrix Y."/>
            <person name="Gamas P."/>
            <person name="Carrere S."/>
        </authorList>
    </citation>
    <scope>NUCLEOTIDE SEQUENCE</scope>
    <source>
        <tissue evidence="2">Leaves</tissue>
    </source>
</reference>
<dbReference type="Proteomes" id="UP000265566">
    <property type="component" value="Chromosome 2"/>
</dbReference>
<feature type="transmembrane region" description="Helical" evidence="1">
    <location>
        <begin position="55"/>
        <end position="75"/>
    </location>
</feature>
<organism evidence="2">
    <name type="scientific">Medicago truncatula</name>
    <name type="common">Barrel medic</name>
    <name type="synonym">Medicago tribuloides</name>
    <dbReference type="NCBI Taxonomy" id="3880"/>
    <lineage>
        <taxon>Eukaryota</taxon>
        <taxon>Viridiplantae</taxon>
        <taxon>Streptophyta</taxon>
        <taxon>Embryophyta</taxon>
        <taxon>Tracheophyta</taxon>
        <taxon>Spermatophyta</taxon>
        <taxon>Magnoliopsida</taxon>
        <taxon>eudicotyledons</taxon>
        <taxon>Gunneridae</taxon>
        <taxon>Pentapetalae</taxon>
        <taxon>rosids</taxon>
        <taxon>fabids</taxon>
        <taxon>Fabales</taxon>
        <taxon>Fabaceae</taxon>
        <taxon>Papilionoideae</taxon>
        <taxon>50 kb inversion clade</taxon>
        <taxon>NPAAA clade</taxon>
        <taxon>Hologalegina</taxon>
        <taxon>IRL clade</taxon>
        <taxon>Trifolieae</taxon>
        <taxon>Medicago</taxon>
    </lineage>
</organism>
<dbReference type="EMBL" id="PSQE01000002">
    <property type="protein sequence ID" value="RHN73074.1"/>
    <property type="molecule type" value="Genomic_DNA"/>
</dbReference>
<keyword evidence="1" id="KW-1133">Transmembrane helix</keyword>
<accession>A0A396J7Z9</accession>
<keyword evidence="1" id="KW-0472">Membrane</keyword>
<gene>
    <name evidence="2" type="ORF">MtrunA17_Chr2g0294571</name>
</gene>
<evidence type="ECO:0000313" key="2">
    <source>
        <dbReference type="EMBL" id="RHN73074.1"/>
    </source>
</evidence>
<name>A0A396J7Z9_MEDTR</name>
<dbReference type="Gramene" id="rna8852">
    <property type="protein sequence ID" value="RHN73074.1"/>
    <property type="gene ID" value="gene8852"/>
</dbReference>